<reference evidence="2" key="1">
    <citation type="submission" date="2021-09" db="EMBL/GenBank/DDBJ databases">
        <authorList>
            <consortium name="AG Swart"/>
            <person name="Singh M."/>
            <person name="Singh A."/>
            <person name="Seah K."/>
            <person name="Emmerich C."/>
        </authorList>
    </citation>
    <scope>NUCLEOTIDE SEQUENCE</scope>
    <source>
        <strain evidence="2">ATCC30299</strain>
    </source>
</reference>
<evidence type="ECO:0000313" key="2">
    <source>
        <dbReference type="EMBL" id="CAG9319734.1"/>
    </source>
</evidence>
<keyword evidence="1" id="KW-0472">Membrane</keyword>
<comment type="caution">
    <text evidence="2">The sequence shown here is derived from an EMBL/GenBank/DDBJ whole genome shotgun (WGS) entry which is preliminary data.</text>
</comment>
<accession>A0AAU9J1A4</accession>
<name>A0AAU9J1A4_9CILI</name>
<evidence type="ECO:0000256" key="1">
    <source>
        <dbReference type="SAM" id="Phobius"/>
    </source>
</evidence>
<protein>
    <submittedName>
        <fullName evidence="2">Uncharacterized protein</fullName>
    </submittedName>
</protein>
<evidence type="ECO:0000313" key="3">
    <source>
        <dbReference type="Proteomes" id="UP001162131"/>
    </source>
</evidence>
<keyword evidence="1" id="KW-0812">Transmembrane</keyword>
<feature type="transmembrane region" description="Helical" evidence="1">
    <location>
        <begin position="2051"/>
        <end position="2072"/>
    </location>
</feature>
<gene>
    <name evidence="2" type="ORF">BSTOLATCC_MIC24283</name>
</gene>
<dbReference type="Proteomes" id="UP001162131">
    <property type="component" value="Unassembled WGS sequence"/>
</dbReference>
<keyword evidence="3" id="KW-1185">Reference proteome</keyword>
<dbReference type="InterPro" id="IPR009030">
    <property type="entry name" value="Growth_fac_rcpt_cys_sf"/>
</dbReference>
<organism evidence="2 3">
    <name type="scientific">Blepharisma stoltei</name>
    <dbReference type="NCBI Taxonomy" id="1481888"/>
    <lineage>
        <taxon>Eukaryota</taxon>
        <taxon>Sar</taxon>
        <taxon>Alveolata</taxon>
        <taxon>Ciliophora</taxon>
        <taxon>Postciliodesmatophora</taxon>
        <taxon>Heterotrichea</taxon>
        <taxon>Heterotrichida</taxon>
        <taxon>Blepharismidae</taxon>
        <taxon>Blepharisma</taxon>
    </lineage>
</organism>
<sequence>MVTWILFLFQSALACDLPDLPPLLSYFSPSFENTKHLETSGRFLAPEDSLTWDLNLPEDSWIRISAEPRLHDLKISILRSSDTILSSNAVQEEFLMISNKLTKGNYYIIITSTNAIITDEEDKKNDKDCNLPNLFFNIAIHPYSNLQELLPKSLDNYIEGFPDLSDASDTLEAFAPYTGTHSTYLLKTSDIALGDSIIKTFEFNNPEVTQDLKDIGLTGIWKLTFSLHYDFLTGGGLGLLFSKAKTNFTKFSKLQCVKKGSCLFGRRVDKNAVTVYSGFGAGKFAVTVFYYGMTLAEHDMLVSIGEKIPFSLHVNIEPVIEREDRFNCEAAHIPANLNGPGLMDANGFLRYSDRVIADFLNIKQVTEFQIEKSSVLRIATVEPSGIDVDILLKNNQGIEIGKSNAIGESEGVLKELPAGKYTIEFGVLNSVMDDPRHKFCETFILEIGISPHEAVRGLSDFLGLNTCEDNTSFLSEKFAKISESLNSTKSKVDLSSAPGDFFRVPLKSLIKGEEIVFQSTFYLPISAYCYFDIYSDFVINDFTISLEKRLPRENTEIIKGDTTDALKLGKHDRRSFQGELAPGTYIFSIKSGPTSKELSYATNEIENVEAFDNYNVLPHCGAFQLRGKLVGTSETKLKKWPCYQEDAQLFPPTLNTLDKLGLKDTPTEYLPVTKVFIPNIMSPNSYTNATNEIAFYLNTESFIRVSAESEGSPMRVSLILGKSEIISDGAPGERDVSIYTFNQILKQHQSYRLVVSYYPNSKDACHTYSLLIEIASTSSLVAGSSKNCNQKLPGGEIMTERYIENTGPILFGFNDPEGYSQLINELQYEFLQSSKPLNIEIPFKITSETALLTGHIQSDFLQSGLILQVLKDKEIVEYGSFEASHRFELPAFPLAQGDYTLVLKETGKSLYKSCVKFSTSIIVEDMMLWDDIESMIRKTETCSFIDQPGSLNLVGQLQTGNLHWNKELELDVLAGASLFDFEIGEDSIIRVFVVPQKEIQFEISLMKAGDIFETIQKVTVEELSDGLHKLLKPGSYLLEISYYNDVALPSMRLCPSFEMDLQIITMTEFQKIASVYQCSGPAALPTVFDAKTGINEVSIMHNSQAIDHVIALDFEKNSEFEAIISFENALSGFISLELSNENGVVARSIGIENYSELIMDLEKGSYILKVISSHGTEIPNACWPLQVSVMTSDITADLICNGGELPPSLTSKYSRTFGGPQARDGSISFHGVFKIKEEVNSEVLKIAAPKSGIARIMTISHNPKVFIETAVYKDADFRDPLAYSKNKSNMGSYIFMIKPQKNPYYLLITYIKDKIEESCVTYEMKIVIETTQEVENILKCKTNDHDLAKILPKTTINFTKEKEMYGSDNFVIFDKWMIGEKNKFPPGVISDGNENSNFMYEMTLNLPAKALLSIEATYDFLTNDISMILTKDDLQISKSRWESLTDDEIGELMNFASILENEELEPGEYKLLLKQTVASNHLVQRYKDIDSCFPFSFNIEYIPVVEEKKAKSYMITLADPGTLTHHNPNEDLNILLVFDVPIENPKEIGKLVTLESDQYVKVIAGSMQVSQNNPNKLKFKFEAAKLRESTCYQLKIDDKTITPSGFQLLSDGLRHSYCTIGCVCNPKANAICNEALKCVCPEPYTGITCHECITNFSPVDGVCVEDIIEKSASISEITLSITSPMKKDQILKIFVTFSSAPYNSQKGKITTLKNNKAMIDSVYVFNDVTQQIVKANSAIPLNKGETKWKLEFDSEDLAYGASYTVKIAKSSLYDDEGNEFQVNASLPQFKVEAKPDKPIGFHKNCGPNGALDILNNCSCFEGYAGDLCEICDKDFIRNEFGACERVKTPEVIEPGQQAESDPSAIVTSISPEGKQTITQENFSVSIELSQQAYTSEGLIIDKLTNSDIIGKAFVLMKLKSKKYIRPKNVAALDKQGLRWEFQFNKADLESGATYKFVQVKGVLYTNKGKIFTAPTVVPPTFVLGNGNNEEKTVKCSQNGKFKDNICVCNKGYAGEGCYICDTGYEKNEVNSCVLKESKNIDNLFTNNEESVWGTIFYCLGYLALGLALLYLINKYRKSKGTQKYENIEMATRNQPDEEENIDIHSTRFDSLRSKPNIFDD</sequence>
<dbReference type="SUPFAM" id="SSF57184">
    <property type="entry name" value="Growth factor receptor domain"/>
    <property type="match status" value="1"/>
</dbReference>
<dbReference type="EMBL" id="CAJZBQ010000023">
    <property type="protein sequence ID" value="CAG9319734.1"/>
    <property type="molecule type" value="Genomic_DNA"/>
</dbReference>
<proteinExistence type="predicted"/>
<keyword evidence="1" id="KW-1133">Transmembrane helix</keyword>